<protein>
    <submittedName>
        <fullName evidence="1">Uncharacterized protein</fullName>
    </submittedName>
</protein>
<organism evidence="1 2">
    <name type="scientific">Brassica campestris</name>
    <name type="common">Field mustard</name>
    <dbReference type="NCBI Taxonomy" id="3711"/>
    <lineage>
        <taxon>Eukaryota</taxon>
        <taxon>Viridiplantae</taxon>
        <taxon>Streptophyta</taxon>
        <taxon>Embryophyta</taxon>
        <taxon>Tracheophyta</taxon>
        <taxon>Spermatophyta</taxon>
        <taxon>Magnoliopsida</taxon>
        <taxon>eudicotyledons</taxon>
        <taxon>Gunneridae</taxon>
        <taxon>Pentapetalae</taxon>
        <taxon>rosids</taxon>
        <taxon>malvids</taxon>
        <taxon>Brassicales</taxon>
        <taxon>Brassicaceae</taxon>
        <taxon>Brassiceae</taxon>
        <taxon>Brassica</taxon>
    </lineage>
</organism>
<gene>
    <name evidence="1" type="ORF">BRAPAZ1V2_A05P45180.2</name>
</gene>
<feature type="non-terminal residue" evidence="1">
    <location>
        <position position="47"/>
    </location>
</feature>
<sequence length="47" mass="5434">MALERFRSLPAYGSGRKMFLAGLGVFRLYFTCDNIIFQMTKKKDNVV</sequence>
<dbReference type="EMBL" id="LS974621">
    <property type="protein sequence ID" value="CAG7877997.1"/>
    <property type="molecule type" value="Genomic_DNA"/>
</dbReference>
<proteinExistence type="predicted"/>
<name>A0A8D9GEW2_BRACM</name>
<evidence type="ECO:0000313" key="1">
    <source>
        <dbReference type="EMBL" id="CAG7877997.1"/>
    </source>
</evidence>
<evidence type="ECO:0000313" key="2">
    <source>
        <dbReference type="Proteomes" id="UP000694005"/>
    </source>
</evidence>
<dbReference type="Gramene" id="A05p45180.2_BraZ1">
    <property type="protein sequence ID" value="A05p45180.2_BraZ1.CDS.1"/>
    <property type="gene ID" value="A05g45180.2_BraZ1"/>
</dbReference>
<reference evidence="1 2" key="1">
    <citation type="submission" date="2021-07" db="EMBL/GenBank/DDBJ databases">
        <authorList>
            <consortium name="Genoscope - CEA"/>
            <person name="William W."/>
        </authorList>
    </citation>
    <scope>NUCLEOTIDE SEQUENCE [LARGE SCALE GENOMIC DNA]</scope>
</reference>
<accession>A0A8D9GEW2</accession>
<dbReference type="AlphaFoldDB" id="A0A8D9GEW2"/>
<dbReference type="Proteomes" id="UP000694005">
    <property type="component" value="Chromosome A05"/>
</dbReference>